<evidence type="ECO:0000256" key="1">
    <source>
        <dbReference type="SAM" id="SignalP"/>
    </source>
</evidence>
<comment type="caution">
    <text evidence="2">The sequence shown here is derived from an EMBL/GenBank/DDBJ whole genome shotgun (WGS) entry which is preliminary data.</text>
</comment>
<reference evidence="2 3" key="1">
    <citation type="submission" date="2019-03" db="EMBL/GenBank/DDBJ databases">
        <title>Alkanindiges illinoisensis: a potential pathogenic isolated from ascites of a gastric cancer patient with abdominal metastasis.</title>
        <authorList>
            <person name="Hu X."/>
            <person name="Yang B."/>
            <person name="Yan X."/>
            <person name="Lin L."/>
            <person name="Zhao H."/>
            <person name="Zhou F."/>
            <person name="Su B."/>
            <person name="Chen J."/>
            <person name="Rui Y."/>
            <person name="Wang Q."/>
            <person name="Zheng L."/>
        </authorList>
    </citation>
    <scope>NUCLEOTIDE SEQUENCE [LARGE SCALE GENOMIC DNA]</scope>
    <source>
        <strain evidence="2 3">NFYY 23406</strain>
    </source>
</reference>
<dbReference type="EMBL" id="SNTY01000020">
    <property type="protein sequence ID" value="TEU27853.1"/>
    <property type="molecule type" value="Genomic_DNA"/>
</dbReference>
<dbReference type="RefSeq" id="WP_134244126.1">
    <property type="nucleotide sequence ID" value="NZ_SNTY01000020.1"/>
</dbReference>
<proteinExistence type="predicted"/>
<sequence>MRNFYQASKLPFALTSLCLLLSACGGGSNTINENPSTGGGGTSTAVECASSDTTCVDLVFDDTPVVNLNYECGKYRGVTSNTGVARCPADSNVTFYLKANDGKRRIDLGSIAVKPVRNSISSEVQDTSLIRITTKDLAESVSNTSISSLDNGAAATMAINISRLLQSIARSNLSDPNQPYLGKNEPYIDEAPVNRVYIDPEIKAGIEKLTENVVAKDFQDKTFLSKIQPWLEDKKINLISEAEAKRRLEKVILAKNSGIFYASPSLDSGLFQSTGVDLKLGVSGTDGSNNNTASVAMFALTSRNGESTGYGLEWFGKASDNLAKYTIYLKNKYSKMRLTDDAKVFDPYTNRFSNFKFTLQPKSYTEGTNANTYAGDTFRFVNGRLIRDLAVLGSADVYNLYNGENIKDISELGTWEQKSSIGVTSFSGTASVFKRGAVNTYLDPAVWRVKQLVQKGETYQFPLYATLTISYRDAYTKDCDSCAKQETLPIAILANGDIVTDGNNQTTYTNATAICGQPQQDQNNNSVVVKQKLIGTVRAAYPSTSGNDYYISPSIVLSGSEFGALDGTLIGVGDRVKINLAGLRTVSAGQRGSINATSAELGDIDTNPAIWANTYNSFTSLRVAYATANEQAKDPVKDIDPITPAEKRAANQDYGTLQISTSQCYTVRQKD</sequence>
<feature type="chain" id="PRO_5021498114" description="Protein FilF" evidence="1">
    <location>
        <begin position="26"/>
        <end position="671"/>
    </location>
</feature>
<dbReference type="AlphaFoldDB" id="A0A4Y7XCP5"/>
<gene>
    <name evidence="2" type="ORF">E2B99_06450</name>
</gene>
<organism evidence="2 3">
    <name type="scientific">Alkanindiges illinoisensis</name>
    <dbReference type="NCBI Taxonomy" id="197183"/>
    <lineage>
        <taxon>Bacteria</taxon>
        <taxon>Pseudomonadati</taxon>
        <taxon>Pseudomonadota</taxon>
        <taxon>Gammaproteobacteria</taxon>
        <taxon>Moraxellales</taxon>
        <taxon>Moraxellaceae</taxon>
        <taxon>Alkanindiges</taxon>
    </lineage>
</organism>
<accession>A0A4Y7XCP5</accession>
<evidence type="ECO:0000313" key="3">
    <source>
        <dbReference type="Proteomes" id="UP000297834"/>
    </source>
</evidence>
<keyword evidence="3" id="KW-1185">Reference proteome</keyword>
<dbReference type="Proteomes" id="UP000297834">
    <property type="component" value="Unassembled WGS sequence"/>
</dbReference>
<feature type="signal peptide" evidence="1">
    <location>
        <begin position="1"/>
        <end position="25"/>
    </location>
</feature>
<evidence type="ECO:0008006" key="4">
    <source>
        <dbReference type="Google" id="ProtNLM"/>
    </source>
</evidence>
<keyword evidence="1" id="KW-0732">Signal</keyword>
<protein>
    <recommendedName>
        <fullName evidence="4">Protein FilF</fullName>
    </recommendedName>
</protein>
<name>A0A4Y7XCP5_9GAMM</name>
<dbReference type="OrthoDB" id="6712396at2"/>
<evidence type="ECO:0000313" key="2">
    <source>
        <dbReference type="EMBL" id="TEU27853.1"/>
    </source>
</evidence>
<dbReference type="PROSITE" id="PS51257">
    <property type="entry name" value="PROKAR_LIPOPROTEIN"/>
    <property type="match status" value="1"/>
</dbReference>